<gene>
    <name evidence="2" type="ORF">FJAP1339_LOCUS7342</name>
</gene>
<organism evidence="2">
    <name type="scientific">Fibrocapsa japonica</name>
    <dbReference type="NCBI Taxonomy" id="94617"/>
    <lineage>
        <taxon>Eukaryota</taxon>
        <taxon>Sar</taxon>
        <taxon>Stramenopiles</taxon>
        <taxon>Ochrophyta</taxon>
        <taxon>Raphidophyceae</taxon>
        <taxon>Chattonellales</taxon>
        <taxon>Chattonellaceae</taxon>
        <taxon>Fibrocapsa</taxon>
    </lineage>
</organism>
<dbReference type="InterPro" id="IPR000719">
    <property type="entry name" value="Prot_kinase_dom"/>
</dbReference>
<protein>
    <recommendedName>
        <fullName evidence="1">Protein kinase domain-containing protein</fullName>
    </recommendedName>
</protein>
<dbReference type="Gene3D" id="1.10.510.10">
    <property type="entry name" value="Transferase(Phosphotransferase) domain 1"/>
    <property type="match status" value="1"/>
</dbReference>
<dbReference type="EMBL" id="HBHR01014767">
    <property type="protein sequence ID" value="CAD9866071.1"/>
    <property type="molecule type" value="Transcribed_RNA"/>
</dbReference>
<proteinExistence type="predicted"/>
<dbReference type="PANTHER" id="PTHR24347">
    <property type="entry name" value="SERINE/THREONINE-PROTEIN KINASE"/>
    <property type="match status" value="1"/>
</dbReference>
<dbReference type="GO" id="GO:0005524">
    <property type="term" value="F:ATP binding"/>
    <property type="evidence" value="ECO:0007669"/>
    <property type="project" value="InterPro"/>
</dbReference>
<dbReference type="PROSITE" id="PS50011">
    <property type="entry name" value="PROTEIN_KINASE_DOM"/>
    <property type="match status" value="1"/>
</dbReference>
<dbReference type="AlphaFoldDB" id="A0A7S2V0R7"/>
<dbReference type="Pfam" id="PF00069">
    <property type="entry name" value="Pkinase"/>
    <property type="match status" value="1"/>
</dbReference>
<name>A0A7S2V0R7_9STRA</name>
<accession>A0A7S2V0R7</accession>
<sequence>MTGTEGFMAPEILMKQPYGKLVDQWSVGALLYKMLTGLMPFIPTRACLERPAAFPEYMWKRHSPHAKEVVVGLLTVDADKRLRAQEALQHEWFESISHLRPSFPHFDTMKAKS</sequence>
<dbReference type="SUPFAM" id="SSF56112">
    <property type="entry name" value="Protein kinase-like (PK-like)"/>
    <property type="match status" value="1"/>
</dbReference>
<dbReference type="GO" id="GO:0004672">
    <property type="term" value="F:protein kinase activity"/>
    <property type="evidence" value="ECO:0007669"/>
    <property type="project" value="InterPro"/>
</dbReference>
<dbReference type="InterPro" id="IPR011009">
    <property type="entry name" value="Kinase-like_dom_sf"/>
</dbReference>
<evidence type="ECO:0000259" key="1">
    <source>
        <dbReference type="PROSITE" id="PS50011"/>
    </source>
</evidence>
<reference evidence="2" key="1">
    <citation type="submission" date="2021-01" db="EMBL/GenBank/DDBJ databases">
        <authorList>
            <person name="Corre E."/>
            <person name="Pelletier E."/>
            <person name="Niang G."/>
            <person name="Scheremetjew M."/>
            <person name="Finn R."/>
            <person name="Kale V."/>
            <person name="Holt S."/>
            <person name="Cochrane G."/>
            <person name="Meng A."/>
            <person name="Brown T."/>
            <person name="Cohen L."/>
        </authorList>
    </citation>
    <scope>NUCLEOTIDE SEQUENCE</scope>
    <source>
        <strain evidence="2">CCMP1661</strain>
    </source>
</reference>
<feature type="domain" description="Protein kinase" evidence="1">
    <location>
        <begin position="1"/>
        <end position="93"/>
    </location>
</feature>
<evidence type="ECO:0000313" key="2">
    <source>
        <dbReference type="EMBL" id="CAD9866071.1"/>
    </source>
</evidence>